<dbReference type="InterPro" id="IPR050391">
    <property type="entry name" value="Mito_Metabolite_Transporter"/>
</dbReference>
<dbReference type="Pfam" id="PF00153">
    <property type="entry name" value="Mito_carr"/>
    <property type="match status" value="1"/>
</dbReference>
<comment type="similarity">
    <text evidence="2 9">Belongs to the mitochondrial carrier (TC 2.A.29) family.</text>
</comment>
<evidence type="ECO:0000256" key="2">
    <source>
        <dbReference type="ARBA" id="ARBA00006375"/>
    </source>
</evidence>
<dbReference type="SUPFAM" id="SSF103506">
    <property type="entry name" value="Mitochondrial carrier"/>
    <property type="match status" value="1"/>
</dbReference>
<evidence type="ECO:0000313" key="10">
    <source>
        <dbReference type="EMBL" id="KAK6924832.1"/>
    </source>
</evidence>
<protein>
    <submittedName>
        <fullName evidence="10">Mitochondrial substrate/solute carrier</fullName>
    </submittedName>
</protein>
<evidence type="ECO:0000256" key="8">
    <source>
        <dbReference type="PROSITE-ProRule" id="PRU00282"/>
    </source>
</evidence>
<evidence type="ECO:0000256" key="4">
    <source>
        <dbReference type="ARBA" id="ARBA00022692"/>
    </source>
</evidence>
<dbReference type="GO" id="GO:0016020">
    <property type="term" value="C:membrane"/>
    <property type="evidence" value="ECO:0007669"/>
    <property type="project" value="UniProtKB-SubCell"/>
</dbReference>
<accession>A0AAN8V8Q9</accession>
<keyword evidence="6" id="KW-1133">Transmembrane helix</keyword>
<evidence type="ECO:0000256" key="6">
    <source>
        <dbReference type="ARBA" id="ARBA00022989"/>
    </source>
</evidence>
<organism evidence="10 11">
    <name type="scientific">Dillenia turbinata</name>
    <dbReference type="NCBI Taxonomy" id="194707"/>
    <lineage>
        <taxon>Eukaryota</taxon>
        <taxon>Viridiplantae</taxon>
        <taxon>Streptophyta</taxon>
        <taxon>Embryophyta</taxon>
        <taxon>Tracheophyta</taxon>
        <taxon>Spermatophyta</taxon>
        <taxon>Magnoliopsida</taxon>
        <taxon>eudicotyledons</taxon>
        <taxon>Gunneridae</taxon>
        <taxon>Pentapetalae</taxon>
        <taxon>Dilleniales</taxon>
        <taxon>Dilleniaceae</taxon>
        <taxon>Dillenia</taxon>
    </lineage>
</organism>
<dbReference type="Gene3D" id="1.50.40.10">
    <property type="entry name" value="Mitochondrial carrier domain"/>
    <property type="match status" value="1"/>
</dbReference>
<name>A0AAN8V8Q9_9MAGN</name>
<evidence type="ECO:0000313" key="11">
    <source>
        <dbReference type="Proteomes" id="UP001370490"/>
    </source>
</evidence>
<keyword evidence="11" id="KW-1185">Reference proteome</keyword>
<dbReference type="InterPro" id="IPR018108">
    <property type="entry name" value="MCP_transmembrane"/>
</dbReference>
<evidence type="ECO:0000256" key="9">
    <source>
        <dbReference type="RuleBase" id="RU000488"/>
    </source>
</evidence>
<sequence>MSGLSAATLSCPADAVKTRMMNQAVRKDDKVIYKSSFDCLAKTVKYEGLKALWKGFFPRRARLGAWQFVFRISYQKFWNLAGLSSF</sequence>
<evidence type="ECO:0000256" key="5">
    <source>
        <dbReference type="ARBA" id="ARBA00022737"/>
    </source>
</evidence>
<keyword evidence="4 8" id="KW-0812">Transmembrane</keyword>
<evidence type="ECO:0000256" key="1">
    <source>
        <dbReference type="ARBA" id="ARBA00004141"/>
    </source>
</evidence>
<reference evidence="10 11" key="1">
    <citation type="submission" date="2023-12" db="EMBL/GenBank/DDBJ databases">
        <title>A high-quality genome assembly for Dillenia turbinata (Dilleniales).</title>
        <authorList>
            <person name="Chanderbali A."/>
        </authorList>
    </citation>
    <scope>NUCLEOTIDE SEQUENCE [LARGE SCALE GENOMIC DNA]</scope>
    <source>
        <strain evidence="10">LSX21</strain>
        <tissue evidence="10">Leaf</tissue>
    </source>
</reference>
<dbReference type="EMBL" id="JBAMMX010000016">
    <property type="protein sequence ID" value="KAK6924832.1"/>
    <property type="molecule type" value="Genomic_DNA"/>
</dbReference>
<comment type="subcellular location">
    <subcellularLocation>
        <location evidence="1">Membrane</location>
        <topology evidence="1">Multi-pass membrane protein</topology>
    </subcellularLocation>
</comment>
<dbReference type="AlphaFoldDB" id="A0AAN8V8Q9"/>
<keyword evidence="3 9" id="KW-0813">Transport</keyword>
<feature type="repeat" description="Solcar" evidence="8">
    <location>
        <begin position="1"/>
        <end position="80"/>
    </location>
</feature>
<keyword evidence="7 8" id="KW-0472">Membrane</keyword>
<dbReference type="InterPro" id="IPR023395">
    <property type="entry name" value="MCP_dom_sf"/>
</dbReference>
<dbReference type="PANTHER" id="PTHR45618">
    <property type="entry name" value="MITOCHONDRIAL DICARBOXYLATE CARRIER-RELATED"/>
    <property type="match status" value="1"/>
</dbReference>
<evidence type="ECO:0000256" key="7">
    <source>
        <dbReference type="ARBA" id="ARBA00023136"/>
    </source>
</evidence>
<dbReference type="Proteomes" id="UP001370490">
    <property type="component" value="Unassembled WGS sequence"/>
</dbReference>
<dbReference type="PROSITE" id="PS50920">
    <property type="entry name" value="SOLCAR"/>
    <property type="match status" value="1"/>
</dbReference>
<gene>
    <name evidence="10" type="ORF">RJ641_009158</name>
</gene>
<keyword evidence="5" id="KW-0677">Repeat</keyword>
<evidence type="ECO:0000256" key="3">
    <source>
        <dbReference type="ARBA" id="ARBA00022448"/>
    </source>
</evidence>
<comment type="caution">
    <text evidence="10">The sequence shown here is derived from an EMBL/GenBank/DDBJ whole genome shotgun (WGS) entry which is preliminary data.</text>
</comment>
<proteinExistence type="inferred from homology"/>